<dbReference type="AlphaFoldDB" id="A0A1W6MGV9"/>
<keyword evidence="1" id="KW-0472">Membrane</keyword>
<gene>
    <name evidence="2" type="ORF">BST97_01805</name>
</gene>
<reference evidence="2 3" key="1">
    <citation type="submission" date="2016-11" db="EMBL/GenBank/DDBJ databases">
        <title>Trade-off between light-utilization and light-protection in marine flavobacteria.</title>
        <authorList>
            <person name="Kumagai Y."/>
        </authorList>
    </citation>
    <scope>NUCLEOTIDE SEQUENCE [LARGE SCALE GENOMIC DNA]</scope>
    <source>
        <strain evidence="2 3">JCM 13191</strain>
    </source>
</reference>
<keyword evidence="1" id="KW-1133">Transmembrane helix</keyword>
<organism evidence="2 3">
    <name type="scientific">Nonlabens spongiae</name>
    <dbReference type="NCBI Taxonomy" id="331648"/>
    <lineage>
        <taxon>Bacteria</taxon>
        <taxon>Pseudomonadati</taxon>
        <taxon>Bacteroidota</taxon>
        <taxon>Flavobacteriia</taxon>
        <taxon>Flavobacteriales</taxon>
        <taxon>Flavobacteriaceae</taxon>
        <taxon>Nonlabens</taxon>
    </lineage>
</organism>
<protein>
    <submittedName>
        <fullName evidence="2">Uncharacterized protein</fullName>
    </submittedName>
</protein>
<accession>A0A1W6MGV9</accession>
<evidence type="ECO:0000256" key="1">
    <source>
        <dbReference type="SAM" id="Phobius"/>
    </source>
</evidence>
<keyword evidence="3" id="KW-1185">Reference proteome</keyword>
<dbReference type="STRING" id="331648.BST97_01805"/>
<dbReference type="EMBL" id="CP019344">
    <property type="protein sequence ID" value="ARN76833.1"/>
    <property type="molecule type" value="Genomic_DNA"/>
</dbReference>
<evidence type="ECO:0000313" key="2">
    <source>
        <dbReference type="EMBL" id="ARN76833.1"/>
    </source>
</evidence>
<name>A0A1W6MGV9_9FLAO</name>
<proteinExistence type="predicted"/>
<evidence type="ECO:0000313" key="3">
    <source>
        <dbReference type="Proteomes" id="UP000193431"/>
    </source>
</evidence>
<dbReference type="Proteomes" id="UP000193431">
    <property type="component" value="Chromosome"/>
</dbReference>
<keyword evidence="1" id="KW-0812">Transmembrane</keyword>
<sequence>MEKYILAPVFMLIVLAFAGSLINHFRIYKSTFELRRKLIVGLITLLPLLDISLGISNSIRDQIKGEIVLSIIDDGVFASSAFTIREKNQQLVGYIDQSAAGLGEIETAEVEIINDSTLTFTLLERDYYQILIYDKEHQVFNDTSNLRTYCIMRNKLMSQ</sequence>
<feature type="transmembrane region" description="Helical" evidence="1">
    <location>
        <begin position="6"/>
        <end position="25"/>
    </location>
</feature>